<dbReference type="PROSITE" id="PS50966">
    <property type="entry name" value="ZF_SWIM"/>
    <property type="match status" value="1"/>
</dbReference>
<name>A0AAD2PVU0_9STRA</name>
<dbReference type="Pfam" id="PF04434">
    <property type="entry name" value="SWIM"/>
    <property type="match status" value="1"/>
</dbReference>
<comment type="caution">
    <text evidence="3">The sequence shown here is derived from an EMBL/GenBank/DDBJ whole genome shotgun (WGS) entry which is preliminary data.</text>
</comment>
<dbReference type="EMBL" id="CAKOGP040001946">
    <property type="protein sequence ID" value="CAJ1957445.1"/>
    <property type="molecule type" value="Genomic_DNA"/>
</dbReference>
<evidence type="ECO:0000259" key="2">
    <source>
        <dbReference type="PROSITE" id="PS50966"/>
    </source>
</evidence>
<keyword evidence="4" id="KW-1185">Reference proteome</keyword>
<dbReference type="Proteomes" id="UP001295423">
    <property type="component" value="Unassembled WGS sequence"/>
</dbReference>
<dbReference type="AlphaFoldDB" id="A0AAD2PVU0"/>
<proteinExistence type="predicted"/>
<dbReference type="InterPro" id="IPR007527">
    <property type="entry name" value="Znf_SWIM"/>
</dbReference>
<feature type="domain" description="SWIM-type" evidence="2">
    <location>
        <begin position="108"/>
        <end position="147"/>
    </location>
</feature>
<evidence type="ECO:0000313" key="4">
    <source>
        <dbReference type="Proteomes" id="UP001295423"/>
    </source>
</evidence>
<evidence type="ECO:0000313" key="3">
    <source>
        <dbReference type="EMBL" id="CAJ1957445.1"/>
    </source>
</evidence>
<keyword evidence="1" id="KW-0863">Zinc-finger</keyword>
<accession>A0AAD2PVU0</accession>
<gene>
    <name evidence="3" type="ORF">CYCCA115_LOCUS16718</name>
</gene>
<keyword evidence="1" id="KW-0479">Metal-binding</keyword>
<protein>
    <recommendedName>
        <fullName evidence="2">SWIM-type domain-containing protein</fullName>
    </recommendedName>
</protein>
<organism evidence="3 4">
    <name type="scientific">Cylindrotheca closterium</name>
    <dbReference type="NCBI Taxonomy" id="2856"/>
    <lineage>
        <taxon>Eukaryota</taxon>
        <taxon>Sar</taxon>
        <taxon>Stramenopiles</taxon>
        <taxon>Ochrophyta</taxon>
        <taxon>Bacillariophyta</taxon>
        <taxon>Bacillariophyceae</taxon>
        <taxon>Bacillariophycidae</taxon>
        <taxon>Bacillariales</taxon>
        <taxon>Bacillariaceae</taxon>
        <taxon>Cylindrotheca</taxon>
    </lineage>
</organism>
<dbReference type="GO" id="GO:0008270">
    <property type="term" value="F:zinc ion binding"/>
    <property type="evidence" value="ECO:0007669"/>
    <property type="project" value="UniProtKB-KW"/>
</dbReference>
<evidence type="ECO:0000256" key="1">
    <source>
        <dbReference type="PROSITE-ProRule" id="PRU00325"/>
    </source>
</evidence>
<reference evidence="3" key="1">
    <citation type="submission" date="2023-08" db="EMBL/GenBank/DDBJ databases">
        <authorList>
            <person name="Audoor S."/>
            <person name="Bilcke G."/>
        </authorList>
    </citation>
    <scope>NUCLEOTIDE SEQUENCE</scope>
</reference>
<keyword evidence="1" id="KW-0862">Zinc</keyword>
<sequence>MKTSASNMSAHMDIKSRDREYTQMQMTNSTPLYFATDSRVHNIECVKALVPIANSTIIEQMEEAIDKYTVVQLSRKAFFVIWAVPPKGGVQCPAGFKGRPKFWTAHKLEVETCTGDRSRVVLICSCGFGHQYGIPCRHLLAVEGKYDINDFACCWRSDYVFYAYKEGHEAITQSFDELQKREHFGIVVKTLSLLDNILSTDRTTIFPSVFTKATCCKS</sequence>